<dbReference type="Gene3D" id="1.10.10.10">
    <property type="entry name" value="Winged helix-like DNA-binding domain superfamily/Winged helix DNA-binding domain"/>
    <property type="match status" value="1"/>
</dbReference>
<protein>
    <submittedName>
        <fullName evidence="3">MurR/RpiR family transcriptional regulator</fullName>
    </submittedName>
</protein>
<dbReference type="InterPro" id="IPR036388">
    <property type="entry name" value="WH-like_DNA-bd_sf"/>
</dbReference>
<sequence>MVGVVVALRPYDVRRTRKVITGYMNSPLNEPPLGGTIDHILSILPSLVPSAQRVARICAERPHDVVDMSGADLAEAANTSPATVSRTAQALGLRSFQHLRMLLVRDLAADATAAPDAPAGTEGFLRWLAEGRVGCCRPRSPRSTRSRSTPLPTPSPARRAC</sequence>
<feature type="region of interest" description="Disordered" evidence="1">
    <location>
        <begin position="137"/>
        <end position="161"/>
    </location>
</feature>
<dbReference type="InterPro" id="IPR047640">
    <property type="entry name" value="RpiR-like"/>
</dbReference>
<feature type="compositionally biased region" description="Low complexity" evidence="1">
    <location>
        <begin position="146"/>
        <end position="161"/>
    </location>
</feature>
<name>A0A2T7W059_MICTE</name>
<dbReference type="InterPro" id="IPR000281">
    <property type="entry name" value="HTH_RpiR"/>
</dbReference>
<feature type="domain" description="HTH rpiR-type" evidence="2">
    <location>
        <begin position="34"/>
        <end position="110"/>
    </location>
</feature>
<dbReference type="InterPro" id="IPR009057">
    <property type="entry name" value="Homeodomain-like_sf"/>
</dbReference>
<comment type="caution">
    <text evidence="3">The sequence shown here is derived from an EMBL/GenBank/DDBJ whole genome shotgun (WGS) entry which is preliminary data.</text>
</comment>
<evidence type="ECO:0000259" key="2">
    <source>
        <dbReference type="PROSITE" id="PS51071"/>
    </source>
</evidence>
<evidence type="ECO:0000256" key="1">
    <source>
        <dbReference type="SAM" id="MobiDB-lite"/>
    </source>
</evidence>
<dbReference type="SUPFAM" id="SSF46689">
    <property type="entry name" value="Homeodomain-like"/>
    <property type="match status" value="1"/>
</dbReference>
<organism evidence="3 4">
    <name type="scientific">Microbacterium testaceum</name>
    <name type="common">Aureobacterium testaceum</name>
    <name type="synonym">Brevibacterium testaceum</name>
    <dbReference type="NCBI Taxonomy" id="2033"/>
    <lineage>
        <taxon>Bacteria</taxon>
        <taxon>Bacillati</taxon>
        <taxon>Actinomycetota</taxon>
        <taxon>Actinomycetes</taxon>
        <taxon>Micrococcales</taxon>
        <taxon>Microbacteriaceae</taxon>
        <taxon>Microbacterium</taxon>
    </lineage>
</organism>
<dbReference type="Proteomes" id="UP000244649">
    <property type="component" value="Unassembled WGS sequence"/>
</dbReference>
<dbReference type="GO" id="GO:0003677">
    <property type="term" value="F:DNA binding"/>
    <property type="evidence" value="ECO:0007669"/>
    <property type="project" value="InterPro"/>
</dbReference>
<dbReference type="PANTHER" id="PTHR30514">
    <property type="entry name" value="GLUCOKINASE"/>
    <property type="match status" value="1"/>
</dbReference>
<dbReference type="GO" id="GO:0003700">
    <property type="term" value="F:DNA-binding transcription factor activity"/>
    <property type="evidence" value="ECO:0007669"/>
    <property type="project" value="InterPro"/>
</dbReference>
<dbReference type="Pfam" id="PF01418">
    <property type="entry name" value="HTH_6"/>
    <property type="match status" value="1"/>
</dbReference>
<dbReference type="EMBL" id="QDFT01000061">
    <property type="protein sequence ID" value="PVE62036.1"/>
    <property type="molecule type" value="Genomic_DNA"/>
</dbReference>
<dbReference type="AlphaFoldDB" id="A0A2T7W059"/>
<evidence type="ECO:0000313" key="4">
    <source>
        <dbReference type="Proteomes" id="UP000244649"/>
    </source>
</evidence>
<dbReference type="GO" id="GO:0097367">
    <property type="term" value="F:carbohydrate derivative binding"/>
    <property type="evidence" value="ECO:0007669"/>
    <property type="project" value="InterPro"/>
</dbReference>
<dbReference type="PROSITE" id="PS51071">
    <property type="entry name" value="HTH_RPIR"/>
    <property type="match status" value="1"/>
</dbReference>
<reference evidence="3 4" key="1">
    <citation type="submission" date="2018-04" db="EMBL/GenBank/DDBJ databases">
        <authorList>
            <person name="Go L.Y."/>
            <person name="Mitchell J.A."/>
        </authorList>
    </citation>
    <scope>NUCLEOTIDE SEQUENCE [LARGE SCALE GENOMIC DNA]</scope>
    <source>
        <strain evidence="3 4">TPD7010</strain>
    </source>
</reference>
<accession>A0A2T7W059</accession>
<proteinExistence type="predicted"/>
<gene>
    <name evidence="3" type="ORF">DC432_14865</name>
</gene>
<evidence type="ECO:0000313" key="3">
    <source>
        <dbReference type="EMBL" id="PVE62036.1"/>
    </source>
</evidence>